<keyword evidence="2" id="KW-0547">Nucleotide-binding</keyword>
<keyword evidence="2" id="KW-0067">ATP-binding</keyword>
<dbReference type="PANTHER" id="PTHR30270:SF0">
    <property type="entry name" value="THIAMINE-MONOPHOSPHATE KINASE"/>
    <property type="match status" value="1"/>
</dbReference>
<evidence type="ECO:0000259" key="4">
    <source>
        <dbReference type="Pfam" id="PF02769"/>
    </source>
</evidence>
<feature type="binding site" evidence="2">
    <location>
        <begin position="140"/>
        <end position="141"/>
    </location>
    <ligand>
        <name>ATP</name>
        <dbReference type="ChEBI" id="CHEBI:30616"/>
    </ligand>
</feature>
<comment type="miscellaneous">
    <text evidence="2">Reaction mechanism of ThiL seems to utilize a direct, inline transfer of the gamma-phosphate of ATP to TMP rather than a phosphorylated enzyme intermediate.</text>
</comment>
<feature type="binding site" evidence="2">
    <location>
        <position position="72"/>
    </location>
    <ligand>
        <name>substrate</name>
    </ligand>
</feature>
<feature type="binding site" evidence="2">
    <location>
        <position position="93"/>
    </location>
    <ligand>
        <name>Mg(2+)</name>
        <dbReference type="ChEBI" id="CHEBI:18420"/>
        <label>2</label>
    </ligand>
</feature>
<feature type="binding site" evidence="2">
    <location>
        <position position="64"/>
    </location>
    <ligand>
        <name>Mg(2+)</name>
        <dbReference type="ChEBI" id="CHEBI:18420"/>
        <label>1</label>
    </ligand>
</feature>
<dbReference type="Pfam" id="PF02769">
    <property type="entry name" value="AIRS_C"/>
    <property type="match status" value="1"/>
</dbReference>
<dbReference type="UniPathway" id="UPA00060">
    <property type="reaction ID" value="UER00142"/>
</dbReference>
<dbReference type="GO" id="GO:0009030">
    <property type="term" value="F:thiamine-phosphate kinase activity"/>
    <property type="evidence" value="ECO:0007669"/>
    <property type="project" value="UniProtKB-UniRule"/>
</dbReference>
<evidence type="ECO:0000259" key="3">
    <source>
        <dbReference type="Pfam" id="PF00586"/>
    </source>
</evidence>
<comment type="similarity">
    <text evidence="2">Belongs to the thiamine-monophosphate kinase family.</text>
</comment>
<feature type="binding site" evidence="2">
    <location>
        <position position="166"/>
    </location>
    <ligand>
        <name>ATP</name>
        <dbReference type="ChEBI" id="CHEBI:30616"/>
    </ligand>
</feature>
<dbReference type="SUPFAM" id="SSF56042">
    <property type="entry name" value="PurM C-terminal domain-like"/>
    <property type="match status" value="1"/>
</dbReference>
<dbReference type="Gene3D" id="3.90.650.10">
    <property type="entry name" value="PurM-like C-terminal domain"/>
    <property type="match status" value="1"/>
</dbReference>
<feature type="binding site" evidence="2">
    <location>
        <position position="232"/>
    </location>
    <ligand>
        <name>ATP</name>
        <dbReference type="ChEBI" id="CHEBI:30616"/>
    </ligand>
</feature>
<keyword evidence="2" id="KW-0479">Metal-binding</keyword>
<comment type="function">
    <text evidence="2">Catalyzes the ATP-dependent phosphorylation of thiamine-monophosphate (TMP) to form thiamine-pyrophosphate (TPP), the active form of vitamin B1.</text>
</comment>
<feature type="binding site" evidence="2">
    <location>
        <position position="93"/>
    </location>
    <ligand>
        <name>Mg(2+)</name>
        <dbReference type="ChEBI" id="CHEBI:18420"/>
        <label>4</label>
    </ligand>
</feature>
<comment type="catalytic activity">
    <reaction evidence="2">
        <text>thiamine phosphate + ATP = thiamine diphosphate + ADP</text>
        <dbReference type="Rhea" id="RHEA:15913"/>
        <dbReference type="ChEBI" id="CHEBI:30616"/>
        <dbReference type="ChEBI" id="CHEBI:37575"/>
        <dbReference type="ChEBI" id="CHEBI:58937"/>
        <dbReference type="ChEBI" id="CHEBI:456216"/>
        <dbReference type="EC" id="2.7.4.16"/>
    </reaction>
</comment>
<dbReference type="GO" id="GO:0005524">
    <property type="term" value="F:ATP binding"/>
    <property type="evidence" value="ECO:0007669"/>
    <property type="project" value="UniProtKB-UniRule"/>
</dbReference>
<reference evidence="5" key="1">
    <citation type="journal article" date="2020" name="mSystems">
        <title>Genome- and Community-Level Interaction Insights into Carbon Utilization and Element Cycling Functions of Hydrothermarchaeota in Hydrothermal Sediment.</title>
        <authorList>
            <person name="Zhou Z."/>
            <person name="Liu Y."/>
            <person name="Xu W."/>
            <person name="Pan J."/>
            <person name="Luo Z.H."/>
            <person name="Li M."/>
        </authorList>
    </citation>
    <scope>NUCLEOTIDE SEQUENCE [LARGE SCALE GENOMIC DNA]</scope>
    <source>
        <strain evidence="5">SpSt-1019</strain>
    </source>
</reference>
<dbReference type="HAMAP" id="MF_02128">
    <property type="entry name" value="TMP_kinase"/>
    <property type="match status" value="1"/>
</dbReference>
<organism evidence="5">
    <name type="scientific">Thermodesulfobium narugense</name>
    <dbReference type="NCBI Taxonomy" id="184064"/>
    <lineage>
        <taxon>Bacteria</taxon>
        <taxon>Pseudomonadati</taxon>
        <taxon>Thermodesulfobiota</taxon>
        <taxon>Thermodesulfobiia</taxon>
        <taxon>Thermodesulfobiales</taxon>
        <taxon>Thermodesulfobiaceae</taxon>
        <taxon>Thermodesulfobium</taxon>
    </lineage>
</organism>
<dbReference type="InterPro" id="IPR036921">
    <property type="entry name" value="PurM-like_N_sf"/>
</dbReference>
<proteinExistence type="inferred from homology"/>
<feature type="binding site" evidence="2">
    <location>
        <position position="65"/>
    </location>
    <ligand>
        <name>Mg(2+)</name>
        <dbReference type="ChEBI" id="CHEBI:18420"/>
        <label>2</label>
    </ligand>
</feature>
<feature type="domain" description="PurM-like N-terminal" evidence="3">
    <location>
        <begin position="46"/>
        <end position="158"/>
    </location>
</feature>
<comment type="pathway">
    <text evidence="2">Cofactor biosynthesis; thiamine diphosphate biosynthesis; thiamine diphosphate from thiamine phosphate: step 1/1.</text>
</comment>
<evidence type="ECO:0000313" key="5">
    <source>
        <dbReference type="EMBL" id="HHI64948.1"/>
    </source>
</evidence>
<accession>A0A7C5P700</accession>
<feature type="binding site" evidence="2">
    <location>
        <position position="93"/>
    </location>
    <ligand>
        <name>Mg(2+)</name>
        <dbReference type="ChEBI" id="CHEBI:18420"/>
        <label>3</label>
    </ligand>
</feature>
<dbReference type="PANTHER" id="PTHR30270">
    <property type="entry name" value="THIAMINE-MONOPHOSPHATE KINASE"/>
    <property type="match status" value="1"/>
</dbReference>
<dbReference type="SUPFAM" id="SSF55326">
    <property type="entry name" value="PurM N-terminal domain-like"/>
    <property type="match status" value="1"/>
</dbReference>
<feature type="binding site" evidence="2">
    <location>
        <position position="48"/>
    </location>
    <ligand>
        <name>Mg(2+)</name>
        <dbReference type="ChEBI" id="CHEBI:18420"/>
        <label>3</label>
    </ligand>
</feature>
<feature type="binding site" evidence="2">
    <location>
        <position position="230"/>
    </location>
    <ligand>
        <name>Mg(2+)</name>
        <dbReference type="ChEBI" id="CHEBI:18420"/>
        <label>3</label>
    </ligand>
</feature>
<keyword evidence="1 2" id="KW-0784">Thiamine biosynthesis</keyword>
<feature type="binding site" evidence="2">
    <location>
        <position position="123"/>
    </location>
    <ligand>
        <name>ATP</name>
        <dbReference type="ChEBI" id="CHEBI:30616"/>
    </ligand>
</feature>
<feature type="binding site" evidence="2">
    <location>
        <position position="63"/>
    </location>
    <ligand>
        <name>Mg(2+)</name>
        <dbReference type="ChEBI" id="CHEBI:18420"/>
        <label>4</label>
    </ligand>
</feature>
<feature type="binding site" evidence="2">
    <location>
        <position position="141"/>
    </location>
    <ligand>
        <name>Mg(2+)</name>
        <dbReference type="ChEBI" id="CHEBI:18420"/>
        <label>1</label>
    </ligand>
</feature>
<dbReference type="InterPro" id="IPR036676">
    <property type="entry name" value="PurM-like_C_sf"/>
</dbReference>
<evidence type="ECO:0000256" key="1">
    <source>
        <dbReference type="ARBA" id="ARBA00022977"/>
    </source>
</evidence>
<protein>
    <recommendedName>
        <fullName evidence="2">Thiamine-monophosphate kinase</fullName>
        <shortName evidence="2">TMP kinase</shortName>
        <shortName evidence="2">Thiamine-phosphate kinase</shortName>
        <ecNumber evidence="2">2.7.4.16</ecNumber>
    </recommendedName>
</protein>
<dbReference type="GO" id="GO:0000287">
    <property type="term" value="F:magnesium ion binding"/>
    <property type="evidence" value="ECO:0007669"/>
    <property type="project" value="UniProtKB-UniRule"/>
</dbReference>
<comment type="caution">
    <text evidence="5">The sequence shown here is derived from an EMBL/GenBank/DDBJ whole genome shotgun (WGS) entry which is preliminary data.</text>
</comment>
<keyword evidence="2" id="KW-0460">Magnesium</keyword>
<feature type="binding site" evidence="2">
    <location>
        <position position="282"/>
    </location>
    <ligand>
        <name>substrate</name>
    </ligand>
</feature>
<dbReference type="EMBL" id="DRUY01000007">
    <property type="protein sequence ID" value="HHI64948.1"/>
    <property type="molecule type" value="Genomic_DNA"/>
</dbReference>
<dbReference type="Gene3D" id="3.30.1330.10">
    <property type="entry name" value="PurM-like, N-terminal domain"/>
    <property type="match status" value="1"/>
</dbReference>
<evidence type="ECO:0000256" key="2">
    <source>
        <dbReference type="HAMAP-Rule" id="MF_02128"/>
    </source>
</evidence>
<dbReference type="InterPro" id="IPR010918">
    <property type="entry name" value="PurM-like_C_dom"/>
</dbReference>
<dbReference type="Pfam" id="PF00586">
    <property type="entry name" value="AIRS"/>
    <property type="match status" value="1"/>
</dbReference>
<dbReference type="PIRSF" id="PIRSF005303">
    <property type="entry name" value="Thiam_monoph_kin"/>
    <property type="match status" value="1"/>
</dbReference>
<feature type="binding site" evidence="2">
    <location>
        <position position="65"/>
    </location>
    <ligand>
        <name>Mg(2+)</name>
        <dbReference type="ChEBI" id="CHEBI:18420"/>
        <label>1</label>
    </ligand>
</feature>
<dbReference type="NCBIfam" id="TIGR01379">
    <property type="entry name" value="thiL"/>
    <property type="match status" value="1"/>
</dbReference>
<dbReference type="EC" id="2.7.4.16" evidence="2"/>
<keyword evidence="2 5" id="KW-0418">Kinase</keyword>
<keyword evidence="2 5" id="KW-0808">Transferase</keyword>
<dbReference type="GO" id="GO:0009228">
    <property type="term" value="P:thiamine biosynthetic process"/>
    <property type="evidence" value="ECO:0007669"/>
    <property type="project" value="UniProtKB-KW"/>
</dbReference>
<feature type="binding site" evidence="2">
    <location>
        <position position="48"/>
    </location>
    <ligand>
        <name>Mg(2+)</name>
        <dbReference type="ChEBI" id="CHEBI:18420"/>
        <label>4</label>
    </ligand>
</feature>
<gene>
    <name evidence="2 5" type="primary">thiL</name>
    <name evidence="5" type="ORF">ENL70_00180</name>
</gene>
<name>A0A7C5P700_9BACT</name>
<dbReference type="GO" id="GO:0009229">
    <property type="term" value="P:thiamine diphosphate biosynthetic process"/>
    <property type="evidence" value="ECO:0007669"/>
    <property type="project" value="UniProtKB-UniRule"/>
</dbReference>
<dbReference type="AlphaFoldDB" id="A0A7C5P700"/>
<feature type="domain" description="PurM-like C-terminal" evidence="4">
    <location>
        <begin position="174"/>
        <end position="325"/>
    </location>
</feature>
<dbReference type="InterPro" id="IPR006283">
    <property type="entry name" value="ThiL-like"/>
</dbReference>
<dbReference type="CDD" id="cd02194">
    <property type="entry name" value="ThiL"/>
    <property type="match status" value="1"/>
</dbReference>
<feature type="binding site" evidence="2">
    <location>
        <position position="340"/>
    </location>
    <ligand>
        <name>substrate</name>
    </ligand>
</feature>
<sequence>MRNEDRCRISGYRYEKMLKIKDLGEFGFINRLNPKETVTGLKLGIGDDAAVISPPEGFDLVITTDMLMEGKHFLSDTNPYAIGYRSMCANLSDIAAMGAIPKFYFISLGIDPERDFDYVENIYNGLNSLALQFNTHLAGGDTIKSEKTVLSITLIGYVEKSMAIKREGKIEAKDLIVYIGPLGYSGAGLEVIKNKIDGFDEQVEAFLYPYPQVIAGRILLQSKVVRVMMDNSDGLSNCIENLVIKNGFGALLFEKQIFDERLDAIAEATNKDYLDFVFNGGEDFGLVAVVEKDGFLDLTYFLERALFDSKVKVIGEVIEGEKIVLKRLNDSFLVIEKSGYVQF</sequence>
<dbReference type="InterPro" id="IPR016188">
    <property type="entry name" value="PurM-like_N"/>
</dbReference>
<feature type="binding site" evidence="2">
    <location>
        <position position="233"/>
    </location>
    <ligand>
        <name>Mg(2+)</name>
        <dbReference type="ChEBI" id="CHEBI:18420"/>
        <label>5</label>
    </ligand>
</feature>